<evidence type="ECO:0000256" key="1">
    <source>
        <dbReference type="SAM" id="MobiDB-lite"/>
    </source>
</evidence>
<reference evidence="3 4" key="1">
    <citation type="submission" date="2016-03" db="EMBL/GenBank/DDBJ databases">
        <authorList>
            <person name="Ploux O."/>
        </authorList>
    </citation>
    <scope>NUCLEOTIDE SEQUENCE [LARGE SCALE GENOMIC DNA]</scope>
    <source>
        <strain evidence="3 4">UAMH 11012</strain>
    </source>
</reference>
<dbReference type="Gene3D" id="3.30.710.10">
    <property type="entry name" value="Potassium Channel Kv1.1, Chain A"/>
    <property type="match status" value="1"/>
</dbReference>
<evidence type="ECO:0000259" key="2">
    <source>
        <dbReference type="PROSITE" id="PS50097"/>
    </source>
</evidence>
<dbReference type="Proteomes" id="UP000184330">
    <property type="component" value="Unassembled WGS sequence"/>
</dbReference>
<organism evidence="3 4">
    <name type="scientific">Phialocephala subalpina</name>
    <dbReference type="NCBI Taxonomy" id="576137"/>
    <lineage>
        <taxon>Eukaryota</taxon>
        <taxon>Fungi</taxon>
        <taxon>Dikarya</taxon>
        <taxon>Ascomycota</taxon>
        <taxon>Pezizomycotina</taxon>
        <taxon>Leotiomycetes</taxon>
        <taxon>Helotiales</taxon>
        <taxon>Mollisiaceae</taxon>
        <taxon>Phialocephala</taxon>
        <taxon>Phialocephala fortinii species complex</taxon>
    </lineage>
</organism>
<evidence type="ECO:0000313" key="3">
    <source>
        <dbReference type="EMBL" id="CZR66760.1"/>
    </source>
</evidence>
<name>A0A1L7XNY0_9HELO</name>
<protein>
    <recommendedName>
        <fullName evidence="2">BTB domain-containing protein</fullName>
    </recommendedName>
</protein>
<gene>
    <name evidence="3" type="ORF">PAC_16661</name>
</gene>
<dbReference type="InterPro" id="IPR000210">
    <property type="entry name" value="BTB/POZ_dom"/>
</dbReference>
<proteinExistence type="predicted"/>
<feature type="compositionally biased region" description="Pro residues" evidence="1">
    <location>
        <begin position="24"/>
        <end position="35"/>
    </location>
</feature>
<feature type="domain" description="BTB" evidence="2">
    <location>
        <begin position="86"/>
        <end position="157"/>
    </location>
</feature>
<sequence>MASNTTNGAVATWGVTPNTMPPLITPPTTAPPSATPPSTTVPVAAPPSAPAAVTDLTMKPLIANLTKPSEPPSSKVLYLFDQIGVDTVSFRVGQGDKARSFLVHKKILCAKVLFFEKLFNGPFAEGISQTAEFPEDDPTTFGLLIGWIYSSVVENPHELGASPNERYYGCKQLMALFALAEKYNIVRLQDQTMDRITRYLRDKTHWLHAPAMGIAYSWTHEKSKLRLFLARHFVYIFLTANVQVETAFTNDNMRLELTKDDDFFKDVFAMLREHTGWARMNKPADPLLAPPCDYHQHSDTEPCPYKQK</sequence>
<dbReference type="PANTHER" id="PTHR47843:SF7">
    <property type="entry name" value="BTB DOMAIN-CONTAINING PROTEIN"/>
    <property type="match status" value="1"/>
</dbReference>
<keyword evidence="4" id="KW-1185">Reference proteome</keyword>
<dbReference type="AlphaFoldDB" id="A0A1L7XNY0"/>
<dbReference type="SUPFAM" id="SSF54695">
    <property type="entry name" value="POZ domain"/>
    <property type="match status" value="1"/>
</dbReference>
<dbReference type="InterPro" id="IPR011333">
    <property type="entry name" value="SKP1/BTB/POZ_sf"/>
</dbReference>
<dbReference type="Pfam" id="PF00651">
    <property type="entry name" value="BTB"/>
    <property type="match status" value="1"/>
</dbReference>
<dbReference type="PROSITE" id="PS50097">
    <property type="entry name" value="BTB"/>
    <property type="match status" value="1"/>
</dbReference>
<evidence type="ECO:0000313" key="4">
    <source>
        <dbReference type="Proteomes" id="UP000184330"/>
    </source>
</evidence>
<dbReference type="PANTHER" id="PTHR47843">
    <property type="entry name" value="BTB DOMAIN-CONTAINING PROTEIN-RELATED"/>
    <property type="match status" value="1"/>
</dbReference>
<dbReference type="STRING" id="576137.A0A1L7XNY0"/>
<dbReference type="CDD" id="cd18186">
    <property type="entry name" value="BTB_POZ_ZBTB_KLHL-like"/>
    <property type="match status" value="1"/>
</dbReference>
<feature type="region of interest" description="Disordered" evidence="1">
    <location>
        <begin position="24"/>
        <end position="44"/>
    </location>
</feature>
<accession>A0A1L7XNY0</accession>
<dbReference type="OrthoDB" id="194443at2759"/>
<dbReference type="EMBL" id="FJOG01000039">
    <property type="protein sequence ID" value="CZR66760.1"/>
    <property type="molecule type" value="Genomic_DNA"/>
</dbReference>
<dbReference type="SMART" id="SM00225">
    <property type="entry name" value="BTB"/>
    <property type="match status" value="1"/>
</dbReference>